<dbReference type="Proteomes" id="UP001432251">
    <property type="component" value="Chromosome"/>
</dbReference>
<sequence>MAQTATPVEEQQAKQPRSVRVVLLALMIAMLLAMLDNMIVGTAMPTIVGDLGGIEHLSWVVTAYTLATAASTPIWGKVGDMYGRKGAFLSSIVIFLIGSALSGMAQDMGQLIGFRAVQGLGAGGLMVGVMAIIGDLIPPRERGKYQGMMAGVMALAMIGGPLVGGTITDHLGWRWAFYINLPIGVVALIAITAVLHLPKKRATGKIDYLGAGLLTVGITSIVLVTTWGGSEYAWGSAVIMELIGIGVAALVGFVFSQTRAAEPIMPLHIFRSLNFTLMSLIGFITGFVMFGAVLFLPLYQQSVQGASATNSGLLLLPMLLAMMVVSLIAGRVTTNTGKYKVFPIVGSVLMVSGLFLLAQMDTGTSRFTSGVYMAVLGAGMGCLMQITMLVAQNSVEMKDMGVASSSTTLFRTLGSSFGVAIMGALFNNKVQEVMAQKAGALGGKATEQSATLTADAMASLPAPVKEAYQVAVSSGTHSAFILGSIVAIGALIAAVFVKEVALRGAAPAPKGAASEEAASTGAAPKGAKGAQEDVQKDAPRDAVSKTSVSKDAPKDAEPAEGGAAGDVARSGETVTESV</sequence>
<organism evidence="1 2">
    <name type="scientific">Streptomyces citrinus</name>
    <dbReference type="NCBI Taxonomy" id="3118173"/>
    <lineage>
        <taxon>Bacteria</taxon>
        <taxon>Bacillati</taxon>
        <taxon>Actinomycetota</taxon>
        <taxon>Actinomycetes</taxon>
        <taxon>Kitasatosporales</taxon>
        <taxon>Streptomycetaceae</taxon>
        <taxon>Streptomyces</taxon>
    </lineage>
</organism>
<evidence type="ECO:0000313" key="2">
    <source>
        <dbReference type="Proteomes" id="UP001432251"/>
    </source>
</evidence>
<protein>
    <submittedName>
        <fullName evidence="1">MDR family MFS transporter</fullName>
    </submittedName>
</protein>
<reference evidence="1" key="1">
    <citation type="journal article" date="2025" name="Int. J. Syst. Evol. Microbiol.">
        <title>Streptomyces citrinus sp. nov., with yellow diffusible pigment.</title>
        <authorList>
            <person name="He Y."/>
            <person name="Yang E."/>
            <person name="Xu J."/>
            <person name="Sun Y."/>
            <person name="Sun L."/>
        </authorList>
    </citation>
    <scope>NUCLEOTIDE SEQUENCE</scope>
    <source>
        <strain evidence="1">Q6</strain>
    </source>
</reference>
<accession>A0ACD5AET5</accession>
<dbReference type="EMBL" id="CP146022">
    <property type="protein sequence ID" value="WWQ65736.1"/>
    <property type="molecule type" value="Genomic_DNA"/>
</dbReference>
<keyword evidence="2" id="KW-1185">Reference proteome</keyword>
<evidence type="ECO:0000313" key="1">
    <source>
        <dbReference type="EMBL" id="WWQ65736.1"/>
    </source>
</evidence>
<gene>
    <name evidence="1" type="ORF">V2W30_22040</name>
</gene>
<name>A0ACD5AET5_9ACTN</name>
<proteinExistence type="predicted"/>